<keyword evidence="1" id="KW-0812">Transmembrane</keyword>
<evidence type="ECO:0000313" key="3">
    <source>
        <dbReference type="Proteomes" id="UP000276133"/>
    </source>
</evidence>
<proteinExistence type="predicted"/>
<comment type="caution">
    <text evidence="2">The sequence shown here is derived from an EMBL/GenBank/DDBJ whole genome shotgun (WGS) entry which is preliminary data.</text>
</comment>
<keyword evidence="3" id="KW-1185">Reference proteome</keyword>
<accession>A0A3M7SS03</accession>
<dbReference type="EMBL" id="REGN01000874">
    <property type="protein sequence ID" value="RNA38420.1"/>
    <property type="molecule type" value="Genomic_DNA"/>
</dbReference>
<organism evidence="2 3">
    <name type="scientific">Brachionus plicatilis</name>
    <name type="common">Marine rotifer</name>
    <name type="synonym">Brachionus muelleri</name>
    <dbReference type="NCBI Taxonomy" id="10195"/>
    <lineage>
        <taxon>Eukaryota</taxon>
        <taxon>Metazoa</taxon>
        <taxon>Spiralia</taxon>
        <taxon>Gnathifera</taxon>
        <taxon>Rotifera</taxon>
        <taxon>Eurotatoria</taxon>
        <taxon>Monogononta</taxon>
        <taxon>Pseudotrocha</taxon>
        <taxon>Ploima</taxon>
        <taxon>Brachionidae</taxon>
        <taxon>Brachionus</taxon>
    </lineage>
</organism>
<dbReference type="Proteomes" id="UP000276133">
    <property type="component" value="Unassembled WGS sequence"/>
</dbReference>
<reference evidence="2 3" key="1">
    <citation type="journal article" date="2018" name="Sci. Rep.">
        <title>Genomic signatures of local adaptation to the degree of environmental predictability in rotifers.</title>
        <authorList>
            <person name="Franch-Gras L."/>
            <person name="Hahn C."/>
            <person name="Garcia-Roger E.M."/>
            <person name="Carmona M.J."/>
            <person name="Serra M."/>
            <person name="Gomez A."/>
        </authorList>
    </citation>
    <scope>NUCLEOTIDE SEQUENCE [LARGE SCALE GENOMIC DNA]</scope>
    <source>
        <strain evidence="2">HYR1</strain>
    </source>
</reference>
<dbReference type="AlphaFoldDB" id="A0A3M7SS03"/>
<feature type="transmembrane region" description="Helical" evidence="1">
    <location>
        <begin position="75"/>
        <end position="99"/>
    </location>
</feature>
<evidence type="ECO:0000256" key="1">
    <source>
        <dbReference type="SAM" id="Phobius"/>
    </source>
</evidence>
<sequence>MEIIFERILTRCSVIPVQLLFLANFLVSQSKFGPCNQLYYFHTHMEWGIRSLVHSDHQYLLIKIRLKFMSSKLSILSYTSIVDFTIFYLLLLGTICLIYRQHIEETKVSKVGGPCSADSSCDGSAVYGTSQNVTAIFQTTYCNGTICECNSAELYIAIVDANAPYRCARDQNEFCEDDVQCFSNCNAQNKCVGNAAKNPRKIVNEKKVKVTHKFSNFFILPIFCYKKNSPQKNYFFLTHCQNIPSIQLKWKKISNRSTLYFRLLLHYQFIGYPQIKHCYPHNYY</sequence>
<evidence type="ECO:0000313" key="2">
    <source>
        <dbReference type="EMBL" id="RNA38420.1"/>
    </source>
</evidence>
<name>A0A3M7SS03_BRAPC</name>
<protein>
    <submittedName>
        <fullName evidence="2">Uncharacterized protein</fullName>
    </submittedName>
</protein>
<keyword evidence="1" id="KW-1133">Transmembrane helix</keyword>
<gene>
    <name evidence="2" type="ORF">BpHYR1_054234</name>
</gene>
<keyword evidence="1" id="KW-0472">Membrane</keyword>